<dbReference type="AlphaFoldDB" id="A0A9D1KHK3"/>
<protein>
    <submittedName>
        <fullName evidence="2">DUF4199 domain-containing protein</fullName>
    </submittedName>
</protein>
<dbReference type="EMBL" id="DVLC01000148">
    <property type="protein sequence ID" value="HIT47831.1"/>
    <property type="molecule type" value="Genomic_DNA"/>
</dbReference>
<name>A0A9D1KHK3_9BACT</name>
<accession>A0A9D1KHK3</accession>
<comment type="caution">
    <text evidence="2">The sequence shown here is derived from an EMBL/GenBank/DDBJ whole genome shotgun (WGS) entry which is preliminary data.</text>
</comment>
<keyword evidence="1" id="KW-0812">Transmembrane</keyword>
<dbReference type="Pfam" id="PF13858">
    <property type="entry name" value="DUF4199"/>
    <property type="match status" value="1"/>
</dbReference>
<reference evidence="2" key="1">
    <citation type="submission" date="2020-10" db="EMBL/GenBank/DDBJ databases">
        <authorList>
            <person name="Gilroy R."/>
        </authorList>
    </citation>
    <scope>NUCLEOTIDE SEQUENCE</scope>
    <source>
        <strain evidence="2">ChiHecec2B26-709</strain>
    </source>
</reference>
<keyword evidence="1" id="KW-0472">Membrane</keyword>
<evidence type="ECO:0000313" key="2">
    <source>
        <dbReference type="EMBL" id="HIT47831.1"/>
    </source>
</evidence>
<feature type="transmembrane region" description="Helical" evidence="1">
    <location>
        <begin position="44"/>
        <end position="64"/>
    </location>
</feature>
<proteinExistence type="predicted"/>
<dbReference type="Proteomes" id="UP000886881">
    <property type="component" value="Unassembled WGS sequence"/>
</dbReference>
<gene>
    <name evidence="2" type="ORF">IAC35_08280</name>
</gene>
<sequence length="184" mass="20149">MPEKNILLNSAAKAGLVLGAVSILSVLLTWLIDKIGAGSTGALMAVGVVNTLLWAAKLAGCILLMRFFMRRFSAADPEADNSRVFRFGMVTALLSALVYSAFYMAYLMFIEPEAIDMALDIIRENPMMDSNSIAAAEQIAPMLPTYAFFINLFYCFIYGTILSAILSRNIPPRNPFAGEGFNRQ</sequence>
<feature type="transmembrane region" description="Helical" evidence="1">
    <location>
        <begin position="12"/>
        <end position="32"/>
    </location>
</feature>
<organism evidence="2 3">
    <name type="scientific">Candidatus Cryptobacteroides merdipullorum</name>
    <dbReference type="NCBI Taxonomy" id="2840771"/>
    <lineage>
        <taxon>Bacteria</taxon>
        <taxon>Pseudomonadati</taxon>
        <taxon>Bacteroidota</taxon>
        <taxon>Bacteroidia</taxon>
        <taxon>Bacteroidales</taxon>
        <taxon>Candidatus Cryptobacteroides</taxon>
    </lineage>
</organism>
<feature type="transmembrane region" description="Helical" evidence="1">
    <location>
        <begin position="146"/>
        <end position="166"/>
    </location>
</feature>
<evidence type="ECO:0000313" key="3">
    <source>
        <dbReference type="Proteomes" id="UP000886881"/>
    </source>
</evidence>
<reference evidence="2" key="2">
    <citation type="journal article" date="2021" name="PeerJ">
        <title>Extensive microbial diversity within the chicken gut microbiome revealed by metagenomics and culture.</title>
        <authorList>
            <person name="Gilroy R."/>
            <person name="Ravi A."/>
            <person name="Getino M."/>
            <person name="Pursley I."/>
            <person name="Horton D.L."/>
            <person name="Alikhan N.F."/>
            <person name="Baker D."/>
            <person name="Gharbi K."/>
            <person name="Hall N."/>
            <person name="Watson M."/>
            <person name="Adriaenssens E.M."/>
            <person name="Foster-Nyarko E."/>
            <person name="Jarju S."/>
            <person name="Secka A."/>
            <person name="Antonio M."/>
            <person name="Oren A."/>
            <person name="Chaudhuri R.R."/>
            <person name="La Ragione R."/>
            <person name="Hildebrand F."/>
            <person name="Pallen M.J."/>
        </authorList>
    </citation>
    <scope>NUCLEOTIDE SEQUENCE</scope>
    <source>
        <strain evidence="2">ChiHecec2B26-709</strain>
    </source>
</reference>
<feature type="transmembrane region" description="Helical" evidence="1">
    <location>
        <begin position="84"/>
        <end position="109"/>
    </location>
</feature>
<dbReference type="InterPro" id="IPR025250">
    <property type="entry name" value="DUF4199"/>
</dbReference>
<evidence type="ECO:0000256" key="1">
    <source>
        <dbReference type="SAM" id="Phobius"/>
    </source>
</evidence>
<keyword evidence="1" id="KW-1133">Transmembrane helix</keyword>